<feature type="region of interest" description="Disordered" evidence="2">
    <location>
        <begin position="803"/>
        <end position="842"/>
    </location>
</feature>
<feature type="region of interest" description="Disordered" evidence="2">
    <location>
        <begin position="1245"/>
        <end position="1266"/>
    </location>
</feature>
<feature type="compositionally biased region" description="Basic and acidic residues" evidence="2">
    <location>
        <begin position="656"/>
        <end position="666"/>
    </location>
</feature>
<dbReference type="Pfam" id="PF25380">
    <property type="entry name" value="PH_25"/>
    <property type="match status" value="1"/>
</dbReference>
<dbReference type="VEuPathDB" id="FungiDB:AJ78_03283"/>
<feature type="coiled-coil region" evidence="1">
    <location>
        <begin position="1476"/>
        <end position="1525"/>
    </location>
</feature>
<keyword evidence="5" id="KW-1185">Reference proteome</keyword>
<keyword evidence="1" id="KW-0175">Coiled coil</keyword>
<feature type="compositionally biased region" description="Basic and acidic residues" evidence="2">
    <location>
        <begin position="695"/>
        <end position="707"/>
    </location>
</feature>
<comment type="caution">
    <text evidence="4">The sequence shown here is derived from an EMBL/GenBank/DDBJ whole genome shotgun (WGS) entry which is preliminary data.</text>
</comment>
<sequence length="1556" mass="171577">MAITNGTATSGRKSSLDRLTVYLRGAISQLKETNLLVIPLDTVNGFLESFDRLEEPGFPELIALFDGQNKGNCSRLDLVSFHCMLHILLRAPPCLARDRGFYLFLKSMRDLTDGIQNSQHYTVVVASRQRKSLIGQKTFKLLLSTFVSRDVDAPRKWSGQFILELVRKSQDKAGLIALVTEENNRKIGATVLGETDYILRLLASVIIQEMVASQLDPRIFWPPDTPQHIMSKFFSGSPIDSNWVGRFNGFVSGQDSGKNQETQKMHIVETIEAGPLTIGNSNSTIGILVSRVLTVMITEINRFRFIKIRLEHINKVVLHEKTAVLHLYLHGNGFYMTNGLMEKSDVVSMVFENETQAVEVRNSLEQQCRSVKGDNGGIRKTNDFSNVGKYDLHGQRGTSADFICKMGVVQDSIILGPDTDKPTIQNPRRKPSYAAILLSFEEEVINGASAHLDLGVSDSPNEKDHDNPPAQYEQLVKNTVESEDWGSYPSRVDEISELERHAASRSHSQERNPNPEITLDIANLSKTQDTSCGGETKCGSGDVEPHISQTGHDYLFGLPRLARQALRLQLQHQPQTHDSNSLTAAPIQEDQVERSRIDLGSLVVEDTPLTANNPNIDPEGALSIRVDDYPQKDTNPSPVNSTTMGLQTKVPVQEPSECRKEAECPKHLGSNSKLKRPHNRMSESKANQLTVDWDQDLRVEDQVERPARSPKRQKKTVVEPKGPTNTSKTKNVSRSVGKKNNKNNKRQQGLPLTPHITSASAKRKTNKVARQLTKTLTSARQRRAAAEKANQKLALTNRYENAPYDVDDPIESSPIEHSTLAGDNRAGKVSTDASNAAVTSEDVNVQPLGSTEGVASAKTHPPTPKISDPIVFPQIIGSQQPVGNEGNGSPFFHTIREGGDNHLDFQGIDLPARGRGSSAPPAKMDNPDSLSNINEPHQNTVAERRGDDLGKRLSEALAKAGIPLSNSLIGGAEGNTRKGLSEISKNVSQFIARQAVVAQQFSIDQHGKLDDSKTQPGKHEEVPVKAIKQKVEAGGGASEVCEKQHEGQAGLLTTQCQPEETAEHHGISQPNCNSQNKVKGNINDVLPETAVVLRKVQLVGFDASRPKNQCAISVGPANLNSMKIDIITNEIPQNGEVYLSENCLENPCDNGVNKIDDMDEVSLVPTSECPSLGATGEDDNVRSRICSSSVCEVTEAEFQLQARAVRLVPAQSQTVDENGSPQPLHRDLRVKRVAAKVPLGVGLQIDPSGISQPEKPSVSLSGEDSGIDHCPPASFDSESTNVDRRVQGLTVNIESYSSSNCETPPQRRSTSSKQKGCNVGRFAVKDRSDRKGYSFWRRSAPSTFAERLRAQKRTRQDKRSNGNKVTRKRSVVIKEVTQKPNIKPGLEFSSEREENLDISEAETYDAGVSSESNSNLSDTLVEECRDAESEWCNALRATQKTSLDILLDTSGRLIQRLLGEERAIAKVVDTYRNGGAKLIEQLEQRYDEELDRCENQLQPLKEELIERCEAMVVRLNNDRRHLLKQPTMKDLSTAVHKRKKLLEQADAAIKEYKTDA</sequence>
<dbReference type="STRING" id="1447872.A0A1J9PL01"/>
<feature type="region of interest" description="Disordered" evidence="2">
    <location>
        <begin position="1346"/>
        <end position="1369"/>
    </location>
</feature>
<dbReference type="InterPro" id="IPR057502">
    <property type="entry name" value="PH_25"/>
</dbReference>
<evidence type="ECO:0000313" key="5">
    <source>
        <dbReference type="Proteomes" id="UP000182235"/>
    </source>
</evidence>
<protein>
    <recommendedName>
        <fullName evidence="3">PH-like domain-containing protein</fullName>
    </recommendedName>
</protein>
<feature type="compositionally biased region" description="Polar residues" evidence="2">
    <location>
        <begin position="1296"/>
        <end position="1315"/>
    </location>
</feature>
<gene>
    <name evidence="4" type="ORF">AJ78_03283</name>
</gene>
<feature type="compositionally biased region" description="Polar residues" evidence="2">
    <location>
        <begin position="831"/>
        <end position="842"/>
    </location>
</feature>
<evidence type="ECO:0000256" key="1">
    <source>
        <dbReference type="SAM" id="Coils"/>
    </source>
</evidence>
<accession>A0A1J9PL01</accession>
<dbReference type="EMBL" id="LGRN01000102">
    <property type="protein sequence ID" value="OJD16546.1"/>
    <property type="molecule type" value="Genomic_DNA"/>
</dbReference>
<dbReference type="Proteomes" id="UP000182235">
    <property type="component" value="Unassembled WGS sequence"/>
</dbReference>
<feature type="compositionally biased region" description="Polar residues" evidence="2">
    <location>
        <begin position="928"/>
        <end position="941"/>
    </location>
</feature>
<evidence type="ECO:0000256" key="2">
    <source>
        <dbReference type="SAM" id="MobiDB-lite"/>
    </source>
</evidence>
<feature type="domain" description="PH-like" evidence="3">
    <location>
        <begin position="261"/>
        <end position="379"/>
    </location>
</feature>
<dbReference type="OrthoDB" id="5374844at2759"/>
<proteinExistence type="predicted"/>
<feature type="compositionally biased region" description="Basic residues" evidence="2">
    <location>
        <begin position="736"/>
        <end position="745"/>
    </location>
</feature>
<reference evidence="4 5" key="1">
    <citation type="submission" date="2015-07" db="EMBL/GenBank/DDBJ databases">
        <title>Emmonsia species relationships and genome sequence.</title>
        <authorList>
            <consortium name="The Broad Institute Genomics Platform"/>
            <person name="Cuomo C.A."/>
            <person name="Munoz J.F."/>
            <person name="Imamovic A."/>
            <person name="Priest M.E."/>
            <person name="Young S."/>
            <person name="Clay O.K."/>
            <person name="McEwen J.G."/>
        </authorList>
    </citation>
    <scope>NUCLEOTIDE SEQUENCE [LARGE SCALE GENOMIC DNA]</scope>
    <source>
        <strain evidence="4 5">UAMH 9510</strain>
    </source>
</reference>
<evidence type="ECO:0000259" key="3">
    <source>
        <dbReference type="Pfam" id="PF25380"/>
    </source>
</evidence>
<feature type="region of interest" description="Disordered" evidence="2">
    <location>
        <begin position="1296"/>
        <end position="1316"/>
    </location>
</feature>
<evidence type="ECO:0000313" key="4">
    <source>
        <dbReference type="EMBL" id="OJD16546.1"/>
    </source>
</evidence>
<name>A0A1J9PL01_9EURO</name>
<feature type="region of interest" description="Disordered" evidence="2">
    <location>
        <begin position="652"/>
        <end position="769"/>
    </location>
</feature>
<organism evidence="4 5">
    <name type="scientific">Emergomyces pasteurianus Ep9510</name>
    <dbReference type="NCBI Taxonomy" id="1447872"/>
    <lineage>
        <taxon>Eukaryota</taxon>
        <taxon>Fungi</taxon>
        <taxon>Dikarya</taxon>
        <taxon>Ascomycota</taxon>
        <taxon>Pezizomycotina</taxon>
        <taxon>Eurotiomycetes</taxon>
        <taxon>Eurotiomycetidae</taxon>
        <taxon>Onygenales</taxon>
        <taxon>Ajellomycetaceae</taxon>
        <taxon>Emergomyces</taxon>
    </lineage>
</organism>
<feature type="region of interest" description="Disordered" evidence="2">
    <location>
        <begin position="912"/>
        <end position="941"/>
    </location>
</feature>